<dbReference type="Gene3D" id="3.30.70.2650">
    <property type="match status" value="1"/>
</dbReference>
<protein>
    <recommendedName>
        <fullName evidence="7">Transcriptional repressor PaaX-like central Cas2-like domain-containing protein</fullName>
    </recommendedName>
</protein>
<accession>A0A0G1M8I2</accession>
<evidence type="ECO:0000313" key="8">
    <source>
        <dbReference type="EMBL" id="KKT77192.1"/>
    </source>
</evidence>
<keyword evidence="1" id="KW-0540">Nuclease</keyword>
<dbReference type="InterPro" id="IPR021127">
    <property type="entry name" value="CRISPR_associated_Cas2"/>
</dbReference>
<dbReference type="EMBL" id="LCJM01000047">
    <property type="protein sequence ID" value="KKT77192.1"/>
    <property type="molecule type" value="Genomic_DNA"/>
</dbReference>
<evidence type="ECO:0000256" key="5">
    <source>
        <dbReference type="ARBA" id="ARBA00022842"/>
    </source>
</evidence>
<comment type="caution">
    <text evidence="8">The sequence shown here is derived from an EMBL/GenBank/DDBJ whole genome shotgun (WGS) entry which is preliminary data.</text>
</comment>
<organism evidence="8 9">
    <name type="scientific">Candidatus Giovannonibacteria bacterium GW2011_GWC2_44_8</name>
    <dbReference type="NCBI Taxonomy" id="1618657"/>
    <lineage>
        <taxon>Bacteria</taxon>
        <taxon>Candidatus Giovannoniibacteriota</taxon>
    </lineage>
</organism>
<evidence type="ECO:0000256" key="1">
    <source>
        <dbReference type="ARBA" id="ARBA00022722"/>
    </source>
</evidence>
<dbReference type="Proteomes" id="UP000034889">
    <property type="component" value="Unassembled WGS sequence"/>
</dbReference>
<keyword evidence="4" id="KW-0378">Hydrolase</keyword>
<keyword evidence="3" id="KW-0255">Endonuclease</keyword>
<reference evidence="8 9" key="1">
    <citation type="journal article" date="2015" name="Nature">
        <title>rRNA introns, odd ribosomes, and small enigmatic genomes across a large radiation of phyla.</title>
        <authorList>
            <person name="Brown C.T."/>
            <person name="Hug L.A."/>
            <person name="Thomas B.C."/>
            <person name="Sharon I."/>
            <person name="Castelle C.J."/>
            <person name="Singh A."/>
            <person name="Wilkins M.J."/>
            <person name="Williams K.H."/>
            <person name="Banfield J.F."/>
        </authorList>
    </citation>
    <scope>NUCLEOTIDE SEQUENCE [LARGE SCALE GENOMIC DNA]</scope>
</reference>
<dbReference type="InterPro" id="IPR048846">
    <property type="entry name" value="PaaX-like_central"/>
</dbReference>
<dbReference type="NCBIfam" id="TIGR01573">
    <property type="entry name" value="cas2"/>
    <property type="match status" value="1"/>
</dbReference>
<evidence type="ECO:0000256" key="6">
    <source>
        <dbReference type="ARBA" id="ARBA00023118"/>
    </source>
</evidence>
<keyword evidence="6" id="KW-0051">Antiviral defense</keyword>
<sequence>MINLIERGDKIYIEITADGKKLMKNYDYDDLKLPNEKNWDKKWHLVTFDIPEKKQKERRAFSKKLKDLGFYPLQESVFIYPYDCRNEIDFVCNFLSIERHVNYFIVDAVDKNEGDLRRFFNLKL</sequence>
<evidence type="ECO:0000259" key="7">
    <source>
        <dbReference type="Pfam" id="PF20803"/>
    </source>
</evidence>
<evidence type="ECO:0000313" key="9">
    <source>
        <dbReference type="Proteomes" id="UP000034889"/>
    </source>
</evidence>
<evidence type="ECO:0000256" key="2">
    <source>
        <dbReference type="ARBA" id="ARBA00022723"/>
    </source>
</evidence>
<gene>
    <name evidence="8" type="ORF">UW74_C0047G0004</name>
</gene>
<dbReference type="GO" id="GO:0043571">
    <property type="term" value="P:maintenance of CRISPR repeat elements"/>
    <property type="evidence" value="ECO:0007669"/>
    <property type="project" value="InterPro"/>
</dbReference>
<dbReference type="Pfam" id="PF20803">
    <property type="entry name" value="PaaX_M"/>
    <property type="match status" value="1"/>
</dbReference>
<name>A0A0G1M8I2_9BACT</name>
<dbReference type="AlphaFoldDB" id="A0A0G1M8I2"/>
<dbReference type="GO" id="GO:0004521">
    <property type="term" value="F:RNA endonuclease activity"/>
    <property type="evidence" value="ECO:0007669"/>
    <property type="project" value="InterPro"/>
</dbReference>
<feature type="domain" description="Transcriptional repressor PaaX-like central Cas2-like" evidence="7">
    <location>
        <begin position="37"/>
        <end position="113"/>
    </location>
</feature>
<keyword evidence="5" id="KW-0460">Magnesium</keyword>
<evidence type="ECO:0000256" key="3">
    <source>
        <dbReference type="ARBA" id="ARBA00022759"/>
    </source>
</evidence>
<evidence type="ECO:0000256" key="4">
    <source>
        <dbReference type="ARBA" id="ARBA00022801"/>
    </source>
</evidence>
<keyword evidence="2" id="KW-0479">Metal-binding</keyword>
<dbReference type="SUPFAM" id="SSF143430">
    <property type="entry name" value="TTP0101/SSO1404-like"/>
    <property type="match status" value="1"/>
</dbReference>
<proteinExistence type="predicted"/>